<feature type="transmembrane region" description="Helical" evidence="3">
    <location>
        <begin position="81"/>
        <end position="104"/>
    </location>
</feature>
<name>A0A7W8DRX0_9BACT</name>
<keyword evidence="3" id="KW-0472">Membrane</keyword>
<dbReference type="RefSeq" id="WP_184212909.1">
    <property type="nucleotide sequence ID" value="NZ_JACHIF010000013.1"/>
</dbReference>
<protein>
    <submittedName>
        <fullName evidence="5">Ferric-dicitrate binding protein FerR (Iron transport regulator)</fullName>
    </submittedName>
</protein>
<gene>
    <name evidence="5" type="ORF">HNQ64_004653</name>
</gene>
<dbReference type="AlphaFoldDB" id="A0A7W8DRX0"/>
<dbReference type="InterPro" id="IPR006558">
    <property type="entry name" value="LamG-like"/>
</dbReference>
<dbReference type="Pfam" id="PF13385">
    <property type="entry name" value="Laminin_G_3"/>
    <property type="match status" value="1"/>
</dbReference>
<dbReference type="Proteomes" id="UP000534294">
    <property type="component" value="Unassembled WGS sequence"/>
</dbReference>
<evidence type="ECO:0000313" key="5">
    <source>
        <dbReference type="EMBL" id="MBB5040369.1"/>
    </source>
</evidence>
<keyword evidence="3" id="KW-0812">Transmembrane</keyword>
<evidence type="ECO:0000259" key="4">
    <source>
        <dbReference type="SMART" id="SM00560"/>
    </source>
</evidence>
<dbReference type="PANTHER" id="PTHR30273">
    <property type="entry name" value="PERIPLASMIC SIGNAL SENSOR AND SIGMA FACTOR ACTIVATOR FECR-RELATED"/>
    <property type="match status" value="1"/>
</dbReference>
<dbReference type="GO" id="GO:0016989">
    <property type="term" value="F:sigma factor antagonist activity"/>
    <property type="evidence" value="ECO:0007669"/>
    <property type="project" value="TreeGrafter"/>
</dbReference>
<keyword evidence="6" id="KW-1185">Reference proteome</keyword>
<organism evidence="5 6">
    <name type="scientific">Prosthecobacter dejongeii</name>
    <dbReference type="NCBI Taxonomy" id="48465"/>
    <lineage>
        <taxon>Bacteria</taxon>
        <taxon>Pseudomonadati</taxon>
        <taxon>Verrucomicrobiota</taxon>
        <taxon>Verrucomicrobiia</taxon>
        <taxon>Verrucomicrobiales</taxon>
        <taxon>Verrucomicrobiaceae</taxon>
        <taxon>Prosthecobacter</taxon>
    </lineage>
</organism>
<comment type="caution">
    <text evidence="5">The sequence shown here is derived from an EMBL/GenBank/DDBJ whole genome shotgun (WGS) entry which is preliminary data.</text>
</comment>
<dbReference type="InterPro" id="IPR006860">
    <property type="entry name" value="FecR"/>
</dbReference>
<sequence length="515" mass="56533">MSDPMIDPDVLIQRYLEDCLTEEEAEALLMLLQRREDGSGKLHEKLLSQLSMDAMLRERKASHAVPMRGPMPAKRRNGVKFSFTVLASVAALAACITLAATWLITPADTEADEDTTTAVAVLTRGVNLEWEGDPHAPGSPLAPGWLRLKSGLAQIEFYQGARVTLEGPAAFQLISPSEAFCSAGKLSAHVPPQAKGFRIDTPKGMIVDLGTDFGLDLNTSAAELHVFKGEVELHASGAEMKPLREGQGMTLGNETRSILANQAAFASLGSVDERTAESQRVAFETWLSRSAVWNEEPALLMRLDFQDRTDTRSLRNLASHAPQVPAGSIVGCAWTEGRWPGKRALEFRNVSDRVRLSVPGEQMAVTLSAWVRVHGLDRAYNSLFMVEGYSNGGIHWQITREGKLRLGIAGRDEKSSRDHDTPALFTPERFGQWMHLATVIDPTAKEVRHYVNGDLAARVPRVEVFPVTLGVADLGNWNAGGRSDRVAIRHFSGTMDEFMLFSRVLTEAEISKLAR</sequence>
<proteinExistence type="predicted"/>
<dbReference type="Gene3D" id="2.60.120.1440">
    <property type="match status" value="1"/>
</dbReference>
<dbReference type="Pfam" id="PF04773">
    <property type="entry name" value="FecR"/>
    <property type="match status" value="1"/>
</dbReference>
<keyword evidence="3" id="KW-1133">Transmembrane helix</keyword>
<keyword evidence="2" id="KW-1015">Disulfide bond</keyword>
<dbReference type="InterPro" id="IPR013320">
    <property type="entry name" value="ConA-like_dom_sf"/>
</dbReference>
<dbReference type="Gene3D" id="2.60.120.200">
    <property type="match status" value="1"/>
</dbReference>
<evidence type="ECO:0000256" key="3">
    <source>
        <dbReference type="SAM" id="Phobius"/>
    </source>
</evidence>
<evidence type="ECO:0000256" key="1">
    <source>
        <dbReference type="ARBA" id="ARBA00022729"/>
    </source>
</evidence>
<dbReference type="SMART" id="SM00560">
    <property type="entry name" value="LamGL"/>
    <property type="match status" value="1"/>
</dbReference>
<dbReference type="EMBL" id="JACHIF010000013">
    <property type="protein sequence ID" value="MBB5040369.1"/>
    <property type="molecule type" value="Genomic_DNA"/>
</dbReference>
<dbReference type="SUPFAM" id="SSF49899">
    <property type="entry name" value="Concanavalin A-like lectins/glucanases"/>
    <property type="match status" value="1"/>
</dbReference>
<accession>A0A7W8DRX0</accession>
<reference evidence="5 6" key="1">
    <citation type="submission" date="2020-08" db="EMBL/GenBank/DDBJ databases">
        <title>Genomic Encyclopedia of Type Strains, Phase IV (KMG-IV): sequencing the most valuable type-strain genomes for metagenomic binning, comparative biology and taxonomic classification.</title>
        <authorList>
            <person name="Goeker M."/>
        </authorList>
    </citation>
    <scope>NUCLEOTIDE SEQUENCE [LARGE SCALE GENOMIC DNA]</scope>
    <source>
        <strain evidence="5 6">DSM 12251</strain>
    </source>
</reference>
<evidence type="ECO:0000313" key="6">
    <source>
        <dbReference type="Proteomes" id="UP000534294"/>
    </source>
</evidence>
<dbReference type="PANTHER" id="PTHR30273:SF2">
    <property type="entry name" value="PROTEIN FECR"/>
    <property type="match status" value="1"/>
</dbReference>
<keyword evidence="1" id="KW-0732">Signal</keyword>
<dbReference type="InterPro" id="IPR012373">
    <property type="entry name" value="Ferrdict_sens_TM"/>
</dbReference>
<evidence type="ECO:0000256" key="2">
    <source>
        <dbReference type="ARBA" id="ARBA00023157"/>
    </source>
</evidence>
<feature type="domain" description="LamG-like jellyroll fold" evidence="4">
    <location>
        <begin position="363"/>
        <end position="508"/>
    </location>
</feature>